<name>A0A5J6VIQ7_9VIRU</name>
<organism evidence="2">
    <name type="scientific">Megaviridae environmental sample</name>
    <dbReference type="NCBI Taxonomy" id="1737588"/>
    <lineage>
        <taxon>Viruses</taxon>
        <taxon>Varidnaviria</taxon>
        <taxon>Bamfordvirae</taxon>
        <taxon>Nucleocytoviricota</taxon>
        <taxon>Megaviricetes</taxon>
        <taxon>Imitervirales</taxon>
        <taxon>Mimiviridae</taxon>
        <taxon>environmental samples</taxon>
    </lineage>
</organism>
<dbReference type="EMBL" id="MN448276">
    <property type="protein sequence ID" value="QFG74065.1"/>
    <property type="molecule type" value="Genomic_DNA"/>
</dbReference>
<dbReference type="Pfam" id="PF10544">
    <property type="entry name" value="T5orf172"/>
    <property type="match status" value="1"/>
</dbReference>
<proteinExistence type="predicted"/>
<feature type="domain" description="Bacteriophage T5 Orf172 DNA-binding" evidence="1">
    <location>
        <begin position="52"/>
        <end position="128"/>
    </location>
</feature>
<evidence type="ECO:0000259" key="1">
    <source>
        <dbReference type="Pfam" id="PF10544"/>
    </source>
</evidence>
<protein>
    <recommendedName>
        <fullName evidence="1">Bacteriophage T5 Orf172 DNA-binding domain-containing protein</fullName>
    </recommendedName>
</protein>
<sequence length="151" mass="18009">MQLNDLMQLNDNTIITMTSKSNSVYRELCKRELSCYIDVLYVLLITLDDSFDANHENEFFKIGTTTVDRIEKRFTEHYYDFGKQNVIQVINIYEIPHSKVEKNFHIWMNQNKNSMCMDVDINGVKKRECYLYDVGTLEHLEFFLQLNNIIM</sequence>
<accession>A0A5J6VIQ7</accession>
<dbReference type="InterPro" id="IPR018306">
    <property type="entry name" value="Phage_T5_Orf172_DNA-bd"/>
</dbReference>
<evidence type="ECO:0000313" key="2">
    <source>
        <dbReference type="EMBL" id="QFG74065.1"/>
    </source>
</evidence>
<reference evidence="2" key="1">
    <citation type="journal article" date="2019" name="Philos. Trans. R. Soc. Lond., B, Biol. Sci.">
        <title>Targeted metagenomic recovery of four divergent viruses reveals shared and distinctive characteristics of giant viruses of marine eukaryotes.</title>
        <authorList>
            <person name="Needham D.M."/>
            <person name="Poirier C."/>
            <person name="Hehenberger E."/>
            <person name="Jimenez V."/>
            <person name="Swalwell J.E."/>
            <person name="Santoro A.E."/>
            <person name="Worden A.Z."/>
        </authorList>
    </citation>
    <scope>NUCLEOTIDE SEQUENCE</scope>
    <source>
        <strain evidence="2">OPacV-662</strain>
    </source>
</reference>